<dbReference type="AlphaFoldDB" id="A0A9Q1BYC4"/>
<organism evidence="4 5">
    <name type="scientific">Holothuria leucospilota</name>
    <name type="common">Black long sea cucumber</name>
    <name type="synonym">Mertensiothuria leucospilota</name>
    <dbReference type="NCBI Taxonomy" id="206669"/>
    <lineage>
        <taxon>Eukaryota</taxon>
        <taxon>Metazoa</taxon>
        <taxon>Echinodermata</taxon>
        <taxon>Eleutherozoa</taxon>
        <taxon>Echinozoa</taxon>
        <taxon>Holothuroidea</taxon>
        <taxon>Aspidochirotacea</taxon>
        <taxon>Aspidochirotida</taxon>
        <taxon>Holothuriidae</taxon>
        <taxon>Holothuria</taxon>
    </lineage>
</organism>
<dbReference type="SUPFAM" id="SSF47986">
    <property type="entry name" value="DEATH domain"/>
    <property type="match status" value="1"/>
</dbReference>
<dbReference type="Gene3D" id="2.60.220.30">
    <property type="match status" value="1"/>
</dbReference>
<dbReference type="Pfam" id="PF00791">
    <property type="entry name" value="ZU5"/>
    <property type="match status" value="1"/>
</dbReference>
<feature type="domain" description="ZU5" evidence="3">
    <location>
        <begin position="717"/>
        <end position="857"/>
    </location>
</feature>
<dbReference type="Proteomes" id="UP001152320">
    <property type="component" value="Chromosome 10"/>
</dbReference>
<dbReference type="PANTHER" id="PTHR46844">
    <property type="entry name" value="SLR5058 PROTEIN"/>
    <property type="match status" value="1"/>
</dbReference>
<protein>
    <submittedName>
        <fullName evidence="4">Protein NLRC5</fullName>
    </submittedName>
</protein>
<dbReference type="Pfam" id="PF05729">
    <property type="entry name" value="NACHT"/>
    <property type="match status" value="1"/>
</dbReference>
<dbReference type="CDD" id="cd01120">
    <property type="entry name" value="RecA-like_superfamily"/>
    <property type="match status" value="1"/>
</dbReference>
<dbReference type="PROSITE" id="PS50017">
    <property type="entry name" value="DEATH_DOMAIN"/>
    <property type="match status" value="1"/>
</dbReference>
<evidence type="ECO:0000259" key="2">
    <source>
        <dbReference type="PROSITE" id="PS50837"/>
    </source>
</evidence>
<sequence length="1187" mass="134424">MFACKDKKLHLVKCLQRKIRIWHEAMSPVPWKKSCEWKSAELFIGSGLILVDTNRNQSLQDIDEKCKLEYTDIFNHELLKSEYRIIVEGEPGSGKTMLASQLAYDWAQGKISDIDILILLPLRLVEKKTLIQALYELYTPQDRALSLADIQSVITDEGNNCCFLLDGLEEYNGGRDASEVTKVMKKSKYPNCKVVLTTRSNYAQGLPSCPTLKIGKFGKEQRNSYIGKVFRDDKDKQMKVQKTIEDNPFILDLCRVPVLFVLTIHNIESLERTEKVARITPFVKNIIEMLCPSMSLEFKANSGIPDKQISGKLSLAEIAYNGLCRGFQQLSWQKNFIEMNVSNSENWLDSGILTVVDSNAALVDTSDQNRTLSDSYWSSKSNTSLSGAAATSATCQNTEDMVSLNEDKKKPWFQSTATKTFLGQAGSKMGSKEAYDTGFLAKHVSLEVKFLHKIIQEWFAAKQFALMMSVLQTAKEQRKFANERLLWVDPADLHYVLRFSCALHPHCFHFIGEHLVERYCSENNIIPEFIMDCLFFCFAESGGDIGPDVIGVIVKMCKQDIRVHSGDGRLLHQAKVSLLEMASDSGISISKVYLDDVIVSVKNDVLTLNSVVTLKVLDTLTAIEVSRWDQRLEEVDYCNIVKYISKCSLLEEAYLKFPSQPPSLDKSTLLYLKMNDVKVTWNIGSRVTQKLDVSTGTWMLSEGVQLFSTEQNPSHTLKTQQLISYEGGIIAVPKTGVTLEIPSNAFLEENKHCNIEIRLLDNSNIEGNVTSLFNNSTVAVELLPNHLKLRQPAVLTLPHCLKLKHGTTYGAEVFISHHEQNDKPEWKRQHPSTYQLNEKACVITLNEFCWVKYEIDDRIIEAKKLQVYTASKKISTNAKIFKLEVGYYPDLDSAGKLLKMNRNWEVAEQKPFLFLKDGRLPLQIQFNEVVPPVWEYCTPHDNPKVISFQTIASSTESSCPFILKRHNEGPSYCVFKISQSKEYIELTSPLQVEEAGDTREDVGAEKSQFKPLCQVPSNMGSFEEPRGAVGETVLTNRTCNAAEDIYETVQHGTCEDRIQVGPSQYGLLQLHHTELTQNFYWNSERDKFPITFDDDNVEGQGLSLSYSTLNKIAMKLDQEDPLGHDWKELADELGFSMEEILIIERRGRPTITVIHSAVKRGILTCPRQLKKILQKIHRFDAAALIPD</sequence>
<evidence type="ECO:0000313" key="5">
    <source>
        <dbReference type="Proteomes" id="UP001152320"/>
    </source>
</evidence>
<dbReference type="PROSITE" id="PS50837">
    <property type="entry name" value="NACHT"/>
    <property type="match status" value="1"/>
</dbReference>
<dbReference type="Gene3D" id="3.40.50.300">
    <property type="entry name" value="P-loop containing nucleotide triphosphate hydrolases"/>
    <property type="match status" value="1"/>
</dbReference>
<name>A0A9Q1BYC4_HOLLE</name>
<dbReference type="InterPro" id="IPR011029">
    <property type="entry name" value="DEATH-like_dom_sf"/>
</dbReference>
<evidence type="ECO:0000259" key="3">
    <source>
        <dbReference type="PROSITE" id="PS51145"/>
    </source>
</evidence>
<dbReference type="PANTHER" id="PTHR46844:SF1">
    <property type="entry name" value="SLR5058 PROTEIN"/>
    <property type="match status" value="1"/>
</dbReference>
<dbReference type="InterPro" id="IPR007111">
    <property type="entry name" value="NACHT_NTPase"/>
</dbReference>
<accession>A0A9Q1BYC4</accession>
<dbReference type="InterPro" id="IPR000906">
    <property type="entry name" value="ZU5_dom"/>
</dbReference>
<feature type="domain" description="Death" evidence="1">
    <location>
        <begin position="1119"/>
        <end position="1187"/>
    </location>
</feature>
<reference evidence="4" key="1">
    <citation type="submission" date="2021-10" db="EMBL/GenBank/DDBJ databases">
        <title>Tropical sea cucumber genome reveals ecological adaptation and Cuvierian tubules defense mechanism.</title>
        <authorList>
            <person name="Chen T."/>
        </authorList>
    </citation>
    <scope>NUCLEOTIDE SEQUENCE</scope>
    <source>
        <strain evidence="4">Nanhai2018</strain>
        <tissue evidence="4">Muscle</tissue>
    </source>
</reference>
<comment type="caution">
    <text evidence="4">The sequence shown here is derived from an EMBL/GenBank/DDBJ whole genome shotgun (WGS) entry which is preliminary data.</text>
</comment>
<dbReference type="InterPro" id="IPR027417">
    <property type="entry name" value="P-loop_NTPase"/>
</dbReference>
<dbReference type="InterPro" id="IPR000488">
    <property type="entry name" value="Death_dom"/>
</dbReference>
<evidence type="ECO:0000259" key="1">
    <source>
        <dbReference type="PROSITE" id="PS50017"/>
    </source>
</evidence>
<feature type="domain" description="NACHT" evidence="2">
    <location>
        <begin position="83"/>
        <end position="201"/>
    </location>
</feature>
<keyword evidence="5" id="KW-1185">Reference proteome</keyword>
<proteinExistence type="predicted"/>
<dbReference type="OrthoDB" id="427518at2759"/>
<dbReference type="Gene3D" id="1.10.533.10">
    <property type="entry name" value="Death Domain, Fas"/>
    <property type="match status" value="1"/>
</dbReference>
<evidence type="ECO:0000313" key="4">
    <source>
        <dbReference type="EMBL" id="KAJ8035186.1"/>
    </source>
</evidence>
<dbReference type="PROSITE" id="PS51145">
    <property type="entry name" value="ZU5"/>
    <property type="match status" value="1"/>
</dbReference>
<dbReference type="EMBL" id="JAIZAY010000010">
    <property type="protein sequence ID" value="KAJ8035186.1"/>
    <property type="molecule type" value="Genomic_DNA"/>
</dbReference>
<gene>
    <name evidence="4" type="ORF">HOLleu_22329</name>
</gene>
<dbReference type="SUPFAM" id="SSF52540">
    <property type="entry name" value="P-loop containing nucleoside triphosphate hydrolases"/>
    <property type="match status" value="1"/>
</dbReference>
<dbReference type="GO" id="GO:0007165">
    <property type="term" value="P:signal transduction"/>
    <property type="evidence" value="ECO:0007669"/>
    <property type="project" value="InterPro"/>
</dbReference>